<protein>
    <recommendedName>
        <fullName evidence="2">Rhodanese domain-containing protein</fullName>
    </recommendedName>
</protein>
<sequence length="144" mass="16433">MQDYISFFQAHPVWCMAWLGIFVALIHTTIKMKMAKYHFVDHNGLSQLINRHDAVVFDLRTRDEFRQGHIANAIQVLPSEIQQGKNTLLEKYKQTPIILVCSSGMAAVKSAEDLTKANYEQVFVLKNGLASWREANMPLVQGKK</sequence>
<dbReference type="InterPro" id="IPR050229">
    <property type="entry name" value="GlpE_sulfurtransferase"/>
</dbReference>
<feature type="transmembrane region" description="Helical" evidence="1">
    <location>
        <begin position="6"/>
        <end position="26"/>
    </location>
</feature>
<dbReference type="PROSITE" id="PS50206">
    <property type="entry name" value="RHODANESE_3"/>
    <property type="match status" value="1"/>
</dbReference>
<evidence type="ECO:0000313" key="4">
    <source>
        <dbReference type="Proteomes" id="UP000838672"/>
    </source>
</evidence>
<dbReference type="PANTHER" id="PTHR43031:SF18">
    <property type="entry name" value="RHODANESE-RELATED SULFURTRANSFERASES"/>
    <property type="match status" value="1"/>
</dbReference>
<gene>
    <name evidence="3" type="primary">yibN</name>
    <name evidence="3" type="ORF">VST7929_02607</name>
</gene>
<keyword evidence="1" id="KW-0812">Transmembrane</keyword>
<dbReference type="Pfam" id="PF00581">
    <property type="entry name" value="Rhodanese"/>
    <property type="match status" value="1"/>
</dbReference>
<evidence type="ECO:0000256" key="1">
    <source>
        <dbReference type="SAM" id="Phobius"/>
    </source>
</evidence>
<keyword evidence="4" id="KW-1185">Reference proteome</keyword>
<accession>A0ABM8ZXC5</accession>
<dbReference type="PANTHER" id="PTHR43031">
    <property type="entry name" value="FAD-DEPENDENT OXIDOREDUCTASE"/>
    <property type="match status" value="1"/>
</dbReference>
<name>A0ABM8ZXC5_9VIBR</name>
<dbReference type="SUPFAM" id="SSF52821">
    <property type="entry name" value="Rhodanese/Cell cycle control phosphatase"/>
    <property type="match status" value="1"/>
</dbReference>
<dbReference type="InterPro" id="IPR036873">
    <property type="entry name" value="Rhodanese-like_dom_sf"/>
</dbReference>
<evidence type="ECO:0000313" key="3">
    <source>
        <dbReference type="EMBL" id="CAH0534657.1"/>
    </source>
</evidence>
<comment type="caution">
    <text evidence="3">The sequence shown here is derived from an EMBL/GenBank/DDBJ whole genome shotgun (WGS) entry which is preliminary data.</text>
</comment>
<keyword evidence="1" id="KW-1133">Transmembrane helix</keyword>
<organism evidence="3 4">
    <name type="scientific">Vibrio stylophorae</name>
    <dbReference type="NCBI Taxonomy" id="659351"/>
    <lineage>
        <taxon>Bacteria</taxon>
        <taxon>Pseudomonadati</taxon>
        <taxon>Pseudomonadota</taxon>
        <taxon>Gammaproteobacteria</taxon>
        <taxon>Vibrionales</taxon>
        <taxon>Vibrionaceae</taxon>
        <taxon>Vibrio</taxon>
    </lineage>
</organism>
<dbReference type="RefSeq" id="WP_237467631.1">
    <property type="nucleotide sequence ID" value="NZ_CAKLDI010000001.1"/>
</dbReference>
<evidence type="ECO:0000259" key="2">
    <source>
        <dbReference type="PROSITE" id="PS50206"/>
    </source>
</evidence>
<dbReference type="SMART" id="SM00450">
    <property type="entry name" value="RHOD"/>
    <property type="match status" value="1"/>
</dbReference>
<dbReference type="Proteomes" id="UP000838672">
    <property type="component" value="Unassembled WGS sequence"/>
</dbReference>
<dbReference type="Gene3D" id="3.40.250.10">
    <property type="entry name" value="Rhodanese-like domain"/>
    <property type="match status" value="1"/>
</dbReference>
<feature type="domain" description="Rhodanese" evidence="2">
    <location>
        <begin position="50"/>
        <end position="141"/>
    </location>
</feature>
<proteinExistence type="predicted"/>
<dbReference type="EMBL" id="CAKLDI010000001">
    <property type="protein sequence ID" value="CAH0534657.1"/>
    <property type="molecule type" value="Genomic_DNA"/>
</dbReference>
<dbReference type="CDD" id="cd00158">
    <property type="entry name" value="RHOD"/>
    <property type="match status" value="1"/>
</dbReference>
<keyword evidence="1" id="KW-0472">Membrane</keyword>
<reference evidence="3" key="1">
    <citation type="submission" date="2021-11" db="EMBL/GenBank/DDBJ databases">
        <authorList>
            <person name="Rodrigo-Torres L."/>
            <person name="Arahal R. D."/>
            <person name="Lucena T."/>
        </authorList>
    </citation>
    <scope>NUCLEOTIDE SEQUENCE</scope>
    <source>
        <strain evidence="3">CECT 7929</strain>
    </source>
</reference>
<dbReference type="InterPro" id="IPR001763">
    <property type="entry name" value="Rhodanese-like_dom"/>
</dbReference>